<protein>
    <submittedName>
        <fullName evidence="2">Putative tick transposon</fullName>
    </submittedName>
</protein>
<feature type="non-terminal residue" evidence="2">
    <location>
        <position position="1"/>
    </location>
</feature>
<keyword evidence="1" id="KW-0472">Membrane</keyword>
<feature type="transmembrane region" description="Helical" evidence="1">
    <location>
        <begin position="12"/>
        <end position="31"/>
    </location>
</feature>
<evidence type="ECO:0000256" key="1">
    <source>
        <dbReference type="SAM" id="Phobius"/>
    </source>
</evidence>
<reference evidence="2" key="1">
    <citation type="journal article" date="2018" name="PLoS Negl. Trop. Dis.">
        <title>Sialome diversity of ticks revealed by RNAseq of single tick salivary glands.</title>
        <authorList>
            <person name="Perner J."/>
            <person name="Kropackova S."/>
            <person name="Kopacek P."/>
            <person name="Ribeiro J.M."/>
        </authorList>
    </citation>
    <scope>NUCLEOTIDE SEQUENCE</scope>
    <source>
        <strain evidence="2">Siblings of single egg batch collected in Ceske Budejovice</strain>
        <tissue evidence="2">Salivary glands</tissue>
    </source>
</reference>
<name>A0A147BEW8_IXORI</name>
<accession>A0A147BEW8</accession>
<proteinExistence type="predicted"/>
<keyword evidence="1" id="KW-1133">Transmembrane helix</keyword>
<sequence>LYNSLVRSRLDYGAVVYGLARPSALAMLALIHHLGLRLATGTFRTSPVKSLYADTHPMPLGNRRQFVSVSYAYKVFSNPKHSSYSALHTCRSSQLFENKPSIIRQLSLRLQSTCQSLNIPLYKIPLFKNTHRVAPWDELPIFCDLTLAKYCHMHRRASACVAEWLACLAVARKIRV</sequence>
<keyword evidence="1" id="KW-0812">Transmembrane</keyword>
<evidence type="ECO:0000313" key="2">
    <source>
        <dbReference type="EMBL" id="JAR88972.1"/>
    </source>
</evidence>
<organism evidence="2">
    <name type="scientific">Ixodes ricinus</name>
    <name type="common">Common tick</name>
    <name type="synonym">Acarus ricinus</name>
    <dbReference type="NCBI Taxonomy" id="34613"/>
    <lineage>
        <taxon>Eukaryota</taxon>
        <taxon>Metazoa</taxon>
        <taxon>Ecdysozoa</taxon>
        <taxon>Arthropoda</taxon>
        <taxon>Chelicerata</taxon>
        <taxon>Arachnida</taxon>
        <taxon>Acari</taxon>
        <taxon>Parasitiformes</taxon>
        <taxon>Ixodida</taxon>
        <taxon>Ixodoidea</taxon>
        <taxon>Ixodidae</taxon>
        <taxon>Ixodinae</taxon>
        <taxon>Ixodes</taxon>
    </lineage>
</organism>
<dbReference type="EMBL" id="GEGO01006432">
    <property type="protein sequence ID" value="JAR88972.1"/>
    <property type="molecule type" value="Transcribed_RNA"/>
</dbReference>
<dbReference type="AlphaFoldDB" id="A0A147BEW8"/>